<evidence type="ECO:0000256" key="5">
    <source>
        <dbReference type="ARBA" id="ARBA00022727"/>
    </source>
</evidence>
<protein>
    <recommendedName>
        <fullName evidence="3 11">Thymidylate kinase</fullName>
        <ecNumber evidence="2 11">2.7.4.9</ecNumber>
    </recommendedName>
    <alternativeName>
        <fullName evidence="11">dTMP kinase</fullName>
    </alternativeName>
</protein>
<evidence type="ECO:0000256" key="9">
    <source>
        <dbReference type="ARBA" id="ARBA00048743"/>
    </source>
</evidence>
<evidence type="ECO:0000256" key="1">
    <source>
        <dbReference type="ARBA" id="ARBA00009776"/>
    </source>
</evidence>
<dbReference type="InterPro" id="IPR018095">
    <property type="entry name" value="Thymidylate_kin_CS"/>
</dbReference>
<dbReference type="HAMAP" id="MF_00165">
    <property type="entry name" value="Thymidylate_kinase"/>
    <property type="match status" value="1"/>
</dbReference>
<comment type="similarity">
    <text evidence="1 11">Belongs to the thymidylate kinase family.</text>
</comment>
<evidence type="ECO:0000256" key="6">
    <source>
        <dbReference type="ARBA" id="ARBA00022741"/>
    </source>
</evidence>
<dbReference type="eggNOG" id="COG0125">
    <property type="taxonomic scope" value="Bacteria"/>
</dbReference>
<dbReference type="STRING" id="1121428.DESHY_40111"/>
<reference evidence="13 14" key="1">
    <citation type="journal article" date="2013" name="Genome Announc.">
        <title>Genome Sequence of the Sulfate-Reducing Bacterium Desulfotomaculum hydrothermale Lam5(T).</title>
        <authorList>
            <person name="Amin O."/>
            <person name="Fardeau M.L."/>
            <person name="Valette O."/>
            <person name="Hirschler-Rea A."/>
            <person name="Barbe V."/>
            <person name="Medigue C."/>
            <person name="Vacherie B."/>
            <person name="Ollivier B."/>
            <person name="Bertin P.N."/>
            <person name="Dolla A."/>
        </authorList>
    </citation>
    <scope>NUCLEOTIDE SEQUENCE [LARGE SCALE GENOMIC DNA]</scope>
    <source>
        <strain evidence="14">Lam5 / DSM 18033</strain>
    </source>
</reference>
<dbReference type="GO" id="GO:0006227">
    <property type="term" value="P:dUDP biosynthetic process"/>
    <property type="evidence" value="ECO:0007669"/>
    <property type="project" value="TreeGrafter"/>
</dbReference>
<dbReference type="GO" id="GO:0005524">
    <property type="term" value="F:ATP binding"/>
    <property type="evidence" value="ECO:0007669"/>
    <property type="project" value="UniProtKB-UniRule"/>
</dbReference>
<evidence type="ECO:0000256" key="11">
    <source>
        <dbReference type="HAMAP-Rule" id="MF_00165"/>
    </source>
</evidence>
<dbReference type="GO" id="GO:0005829">
    <property type="term" value="C:cytosol"/>
    <property type="evidence" value="ECO:0007669"/>
    <property type="project" value="TreeGrafter"/>
</dbReference>
<evidence type="ECO:0000256" key="2">
    <source>
        <dbReference type="ARBA" id="ARBA00012980"/>
    </source>
</evidence>
<dbReference type="GO" id="GO:0006235">
    <property type="term" value="P:dTTP biosynthetic process"/>
    <property type="evidence" value="ECO:0007669"/>
    <property type="project" value="UniProtKB-UniRule"/>
</dbReference>
<keyword evidence="7 11" id="KW-0418">Kinase</keyword>
<proteinExistence type="inferred from homology"/>
<dbReference type="EC" id="2.7.4.9" evidence="2 11"/>
<dbReference type="OrthoDB" id="9774907at2"/>
<dbReference type="Gene3D" id="3.40.50.300">
    <property type="entry name" value="P-loop containing nucleotide triphosphate hydrolases"/>
    <property type="match status" value="1"/>
</dbReference>
<name>K8EIX3_9FIRM</name>
<comment type="caution">
    <text evidence="13">The sequence shown here is derived from an EMBL/GenBank/DDBJ whole genome shotgun (WGS) entry which is preliminary data.</text>
</comment>
<keyword evidence="14" id="KW-1185">Reference proteome</keyword>
<dbReference type="CDD" id="cd01672">
    <property type="entry name" value="TMPK"/>
    <property type="match status" value="1"/>
</dbReference>
<dbReference type="InterPro" id="IPR018094">
    <property type="entry name" value="Thymidylate_kinase"/>
</dbReference>
<dbReference type="GO" id="GO:0006233">
    <property type="term" value="P:dTDP biosynthetic process"/>
    <property type="evidence" value="ECO:0007669"/>
    <property type="project" value="InterPro"/>
</dbReference>
<organism evidence="13 14">
    <name type="scientific">Desulforamulus hydrothermalis Lam5 = DSM 18033</name>
    <dbReference type="NCBI Taxonomy" id="1121428"/>
    <lineage>
        <taxon>Bacteria</taxon>
        <taxon>Bacillati</taxon>
        <taxon>Bacillota</taxon>
        <taxon>Clostridia</taxon>
        <taxon>Eubacteriales</taxon>
        <taxon>Peptococcaceae</taxon>
        <taxon>Desulforamulus</taxon>
    </lineage>
</organism>
<comment type="catalytic activity">
    <reaction evidence="9 11">
        <text>dTMP + ATP = dTDP + ADP</text>
        <dbReference type="Rhea" id="RHEA:13517"/>
        <dbReference type="ChEBI" id="CHEBI:30616"/>
        <dbReference type="ChEBI" id="CHEBI:58369"/>
        <dbReference type="ChEBI" id="CHEBI:63528"/>
        <dbReference type="ChEBI" id="CHEBI:456216"/>
        <dbReference type="EC" id="2.7.4.9"/>
    </reaction>
</comment>
<dbReference type="GO" id="GO:0004798">
    <property type="term" value="F:dTMP kinase activity"/>
    <property type="evidence" value="ECO:0007669"/>
    <property type="project" value="UniProtKB-UniRule"/>
</dbReference>
<accession>K8EIX3</accession>
<evidence type="ECO:0000256" key="10">
    <source>
        <dbReference type="ARBA" id="ARBA00057735"/>
    </source>
</evidence>
<dbReference type="PANTHER" id="PTHR10344:SF4">
    <property type="entry name" value="UMP-CMP KINASE 2, MITOCHONDRIAL"/>
    <property type="match status" value="1"/>
</dbReference>
<dbReference type="NCBIfam" id="TIGR00041">
    <property type="entry name" value="DTMP_kinase"/>
    <property type="match status" value="1"/>
</dbReference>
<evidence type="ECO:0000259" key="12">
    <source>
        <dbReference type="Pfam" id="PF02223"/>
    </source>
</evidence>
<keyword evidence="8 11" id="KW-0067">ATP-binding</keyword>
<dbReference type="InterPro" id="IPR027417">
    <property type="entry name" value="P-loop_NTPase"/>
</dbReference>
<dbReference type="AlphaFoldDB" id="K8EIX3"/>
<feature type="binding site" evidence="11">
    <location>
        <begin position="10"/>
        <end position="17"/>
    </location>
    <ligand>
        <name>ATP</name>
        <dbReference type="ChEBI" id="CHEBI:30616"/>
    </ligand>
</feature>
<sequence length="207" mass="22600">MANIFIVFEGVDGSGKTTQLNLLNKYLSEQNIPTVMTREPGGTPVGEKIRELLLDRRFAEMQERAEALLYAAARAQLVAQVIRPGLAAGKVVLCDRYLDSSLAYQGYGRGMDTAFLAGINELATGGLRPDLTVLLDIPPREGLQRSRQDRPADRLESESLAFYQRVRSGYLALARQNPAAYLVLDARQPVQQLHTAICQAVGGLLGG</sequence>
<comment type="function">
    <text evidence="10 11">Phosphorylation of dTMP to form dTDP in both de novo and salvage pathways of dTTP synthesis.</text>
</comment>
<evidence type="ECO:0000256" key="4">
    <source>
        <dbReference type="ARBA" id="ARBA00022679"/>
    </source>
</evidence>
<evidence type="ECO:0000256" key="3">
    <source>
        <dbReference type="ARBA" id="ARBA00017144"/>
    </source>
</evidence>
<dbReference type="RefSeq" id="WP_008412048.1">
    <property type="nucleotide sequence ID" value="NZ_CAOS01000011.1"/>
</dbReference>
<evidence type="ECO:0000313" key="14">
    <source>
        <dbReference type="Proteomes" id="UP000009315"/>
    </source>
</evidence>
<dbReference type="FunFam" id="3.40.50.300:FF:000225">
    <property type="entry name" value="Thymidylate kinase"/>
    <property type="match status" value="1"/>
</dbReference>
<evidence type="ECO:0000256" key="7">
    <source>
        <dbReference type="ARBA" id="ARBA00022777"/>
    </source>
</evidence>
<evidence type="ECO:0000256" key="8">
    <source>
        <dbReference type="ARBA" id="ARBA00022840"/>
    </source>
</evidence>
<dbReference type="EMBL" id="CAOS01000011">
    <property type="protein sequence ID" value="CCO08561.1"/>
    <property type="molecule type" value="Genomic_DNA"/>
</dbReference>
<dbReference type="PANTHER" id="PTHR10344">
    <property type="entry name" value="THYMIDYLATE KINASE"/>
    <property type="match status" value="1"/>
</dbReference>
<gene>
    <name evidence="11 13" type="primary">tmk</name>
    <name evidence="13" type="ORF">DESHY_40111</name>
</gene>
<dbReference type="InterPro" id="IPR039430">
    <property type="entry name" value="Thymidylate_kin-like_dom"/>
</dbReference>
<dbReference type="SUPFAM" id="SSF52540">
    <property type="entry name" value="P-loop containing nucleoside triphosphate hydrolases"/>
    <property type="match status" value="1"/>
</dbReference>
<keyword evidence="6 11" id="KW-0547">Nucleotide-binding</keyword>
<dbReference type="Proteomes" id="UP000009315">
    <property type="component" value="Unassembled WGS sequence"/>
</dbReference>
<keyword evidence="4 11" id="KW-0808">Transferase</keyword>
<feature type="domain" description="Thymidylate kinase-like" evidence="12">
    <location>
        <begin position="8"/>
        <end position="197"/>
    </location>
</feature>
<evidence type="ECO:0000313" key="13">
    <source>
        <dbReference type="EMBL" id="CCO08561.1"/>
    </source>
</evidence>
<keyword evidence="5 11" id="KW-0545">Nucleotide biosynthesis</keyword>
<dbReference type="Pfam" id="PF02223">
    <property type="entry name" value="Thymidylate_kin"/>
    <property type="match status" value="1"/>
</dbReference>
<dbReference type="PROSITE" id="PS01331">
    <property type="entry name" value="THYMIDYLATE_KINASE"/>
    <property type="match status" value="1"/>
</dbReference>